<dbReference type="PANTHER" id="PTHR43214">
    <property type="entry name" value="TWO-COMPONENT RESPONSE REGULATOR"/>
    <property type="match status" value="1"/>
</dbReference>
<feature type="modified residue" description="4-aspartylphosphate" evidence="5">
    <location>
        <position position="54"/>
    </location>
</feature>
<dbReference type="PROSITE" id="PS50043">
    <property type="entry name" value="HTH_LUXR_2"/>
    <property type="match status" value="1"/>
</dbReference>
<sequence length="203" mass="23034">MIRIVIAEDHQALIDGVKLSLEYEKEIKVIGEANDGEMLIDLVVKLKPDMVITDIRMPKCDGITATQKIKELYPEVKVIAFSMFDQREAITQMKAAGASGYVMKNSSLKTLLSAIFSVNEGKHFFDDKIIIGDENSEEKIILSRREKEILGLIGQGKTSYEIAEVLFISKSTVDTHRRNILRKINVHGKTDLLRFAIERKYDF</sequence>
<dbReference type="AlphaFoldDB" id="A0A9W6B991"/>
<dbReference type="InterPro" id="IPR039420">
    <property type="entry name" value="WalR-like"/>
</dbReference>
<gene>
    <name evidence="8" type="primary">nreC</name>
    <name evidence="8" type="ORF">NBRC110019_25440</name>
</gene>
<name>A0A9W6B991_9FLAO</name>
<evidence type="ECO:0000256" key="4">
    <source>
        <dbReference type="ARBA" id="ARBA00023163"/>
    </source>
</evidence>
<dbReference type="Gene3D" id="3.40.50.2300">
    <property type="match status" value="1"/>
</dbReference>
<dbReference type="PANTHER" id="PTHR43214:SF41">
    <property type="entry name" value="NITRATE_NITRITE RESPONSE REGULATOR PROTEIN NARP"/>
    <property type="match status" value="1"/>
</dbReference>
<dbReference type="SUPFAM" id="SSF46894">
    <property type="entry name" value="C-terminal effector domain of the bipartite response regulators"/>
    <property type="match status" value="1"/>
</dbReference>
<dbReference type="GO" id="GO:0000160">
    <property type="term" value="P:phosphorelay signal transduction system"/>
    <property type="evidence" value="ECO:0007669"/>
    <property type="project" value="InterPro"/>
</dbReference>
<dbReference type="InterPro" id="IPR016032">
    <property type="entry name" value="Sig_transdc_resp-reg_C-effctor"/>
</dbReference>
<feature type="domain" description="HTH luxR-type" evidence="6">
    <location>
        <begin position="135"/>
        <end position="200"/>
    </location>
</feature>
<dbReference type="SMART" id="SM00421">
    <property type="entry name" value="HTH_LUXR"/>
    <property type="match status" value="1"/>
</dbReference>
<evidence type="ECO:0000256" key="3">
    <source>
        <dbReference type="ARBA" id="ARBA00023125"/>
    </source>
</evidence>
<dbReference type="GO" id="GO:0006355">
    <property type="term" value="P:regulation of DNA-templated transcription"/>
    <property type="evidence" value="ECO:0007669"/>
    <property type="project" value="InterPro"/>
</dbReference>
<keyword evidence="2" id="KW-0805">Transcription regulation</keyword>
<evidence type="ECO:0000256" key="5">
    <source>
        <dbReference type="PROSITE-ProRule" id="PRU00169"/>
    </source>
</evidence>
<proteinExistence type="predicted"/>
<keyword evidence="9" id="KW-1185">Reference proteome</keyword>
<dbReference type="InterPro" id="IPR000792">
    <property type="entry name" value="Tscrpt_reg_LuxR_C"/>
</dbReference>
<dbReference type="CDD" id="cd06170">
    <property type="entry name" value="LuxR_C_like"/>
    <property type="match status" value="1"/>
</dbReference>
<dbReference type="RefSeq" id="WP_281755502.1">
    <property type="nucleotide sequence ID" value="NZ_BRVP01000018.1"/>
</dbReference>
<evidence type="ECO:0000259" key="7">
    <source>
        <dbReference type="PROSITE" id="PS50110"/>
    </source>
</evidence>
<protein>
    <submittedName>
        <fullName evidence="8">Oxygen regulatory protein NreC</fullName>
    </submittedName>
</protein>
<reference evidence="8" key="1">
    <citation type="submission" date="2022-07" db="EMBL/GenBank/DDBJ databases">
        <title>Taxonomy of Novel Oxalotrophic and Methylotrophic Bacteria.</title>
        <authorList>
            <person name="Sahin N."/>
            <person name="Tani A."/>
        </authorList>
    </citation>
    <scope>NUCLEOTIDE SEQUENCE</scope>
    <source>
        <strain evidence="8">AM327</strain>
    </source>
</reference>
<accession>A0A9W6B991</accession>
<evidence type="ECO:0000313" key="8">
    <source>
        <dbReference type="EMBL" id="GLB53503.1"/>
    </source>
</evidence>
<evidence type="ECO:0000256" key="1">
    <source>
        <dbReference type="ARBA" id="ARBA00022553"/>
    </source>
</evidence>
<dbReference type="Proteomes" id="UP001143545">
    <property type="component" value="Unassembled WGS sequence"/>
</dbReference>
<dbReference type="Pfam" id="PF00072">
    <property type="entry name" value="Response_reg"/>
    <property type="match status" value="1"/>
</dbReference>
<dbReference type="PRINTS" id="PR00038">
    <property type="entry name" value="HTHLUXR"/>
</dbReference>
<dbReference type="InterPro" id="IPR001789">
    <property type="entry name" value="Sig_transdc_resp-reg_receiver"/>
</dbReference>
<dbReference type="PROSITE" id="PS50110">
    <property type="entry name" value="RESPONSE_REGULATORY"/>
    <property type="match status" value="1"/>
</dbReference>
<feature type="domain" description="Response regulatory" evidence="7">
    <location>
        <begin position="3"/>
        <end position="119"/>
    </location>
</feature>
<dbReference type="PROSITE" id="PS00622">
    <property type="entry name" value="HTH_LUXR_1"/>
    <property type="match status" value="1"/>
</dbReference>
<keyword evidence="4" id="KW-0804">Transcription</keyword>
<comment type="caution">
    <text evidence="8">The sequence shown here is derived from an EMBL/GenBank/DDBJ whole genome shotgun (WGS) entry which is preliminary data.</text>
</comment>
<evidence type="ECO:0000313" key="9">
    <source>
        <dbReference type="Proteomes" id="UP001143545"/>
    </source>
</evidence>
<dbReference type="SUPFAM" id="SSF52172">
    <property type="entry name" value="CheY-like"/>
    <property type="match status" value="1"/>
</dbReference>
<dbReference type="InterPro" id="IPR058245">
    <property type="entry name" value="NreC/VraR/RcsB-like_REC"/>
</dbReference>
<organism evidence="8 9">
    <name type="scientific">Neptunitalea chrysea</name>
    <dbReference type="NCBI Taxonomy" id="1647581"/>
    <lineage>
        <taxon>Bacteria</taxon>
        <taxon>Pseudomonadati</taxon>
        <taxon>Bacteroidota</taxon>
        <taxon>Flavobacteriia</taxon>
        <taxon>Flavobacteriales</taxon>
        <taxon>Flavobacteriaceae</taxon>
        <taxon>Neptunitalea</taxon>
    </lineage>
</organism>
<keyword evidence="3" id="KW-0238">DNA-binding</keyword>
<dbReference type="InterPro" id="IPR011006">
    <property type="entry name" value="CheY-like_superfamily"/>
</dbReference>
<evidence type="ECO:0000259" key="6">
    <source>
        <dbReference type="PROSITE" id="PS50043"/>
    </source>
</evidence>
<dbReference type="SMART" id="SM00448">
    <property type="entry name" value="REC"/>
    <property type="match status" value="1"/>
</dbReference>
<evidence type="ECO:0000256" key="2">
    <source>
        <dbReference type="ARBA" id="ARBA00023015"/>
    </source>
</evidence>
<keyword evidence="1 5" id="KW-0597">Phosphoprotein</keyword>
<dbReference type="GO" id="GO:0003677">
    <property type="term" value="F:DNA binding"/>
    <property type="evidence" value="ECO:0007669"/>
    <property type="project" value="UniProtKB-KW"/>
</dbReference>
<dbReference type="Pfam" id="PF00196">
    <property type="entry name" value="GerE"/>
    <property type="match status" value="1"/>
</dbReference>
<dbReference type="CDD" id="cd17535">
    <property type="entry name" value="REC_NarL-like"/>
    <property type="match status" value="1"/>
</dbReference>
<dbReference type="EMBL" id="BRVP01000018">
    <property type="protein sequence ID" value="GLB53503.1"/>
    <property type="molecule type" value="Genomic_DNA"/>
</dbReference>